<reference evidence="2 3" key="1">
    <citation type="submission" date="2017-09" db="EMBL/GenBank/DDBJ databases">
        <title>Large-scale bioinformatics analysis of Bacillus genomes uncovers conserved roles of natural products in bacterial physiology.</title>
        <authorList>
            <consortium name="Agbiome Team Llc"/>
            <person name="Bleich R.M."/>
            <person name="Grubbs K.J."/>
            <person name="Santa Maria K.C."/>
            <person name="Allen S.E."/>
            <person name="Farag S."/>
            <person name="Shank E.A."/>
            <person name="Bowers A."/>
        </authorList>
    </citation>
    <scope>NUCLEOTIDE SEQUENCE [LARGE SCALE GENOMIC DNA]</scope>
    <source>
        <strain evidence="2 3">AFS092012</strain>
    </source>
</reference>
<dbReference type="Proteomes" id="UP000221020">
    <property type="component" value="Unassembled WGS sequence"/>
</dbReference>
<keyword evidence="1" id="KW-1133">Transmembrane helix</keyword>
<name>A0AA91VFY5_9BACI</name>
<evidence type="ECO:0000313" key="2">
    <source>
        <dbReference type="EMBL" id="PED83853.1"/>
    </source>
</evidence>
<dbReference type="EMBL" id="NVOR01000012">
    <property type="protein sequence ID" value="PED83853.1"/>
    <property type="molecule type" value="Genomic_DNA"/>
</dbReference>
<comment type="caution">
    <text evidence="2">The sequence shown here is derived from an EMBL/GenBank/DDBJ whole genome shotgun (WGS) entry which is preliminary data.</text>
</comment>
<protein>
    <submittedName>
        <fullName evidence="2">DNA recombination protein RecO</fullName>
    </submittedName>
</protein>
<gene>
    <name evidence="2" type="ORF">CON65_04630</name>
</gene>
<dbReference type="AlphaFoldDB" id="A0AA91VFY5"/>
<accession>A0AA91VFY5</accession>
<organism evidence="2 3">
    <name type="scientific">Bacillus pseudomycoides</name>
    <dbReference type="NCBI Taxonomy" id="64104"/>
    <lineage>
        <taxon>Bacteria</taxon>
        <taxon>Bacillati</taxon>
        <taxon>Bacillota</taxon>
        <taxon>Bacilli</taxon>
        <taxon>Bacillales</taxon>
        <taxon>Bacillaceae</taxon>
        <taxon>Bacillus</taxon>
        <taxon>Bacillus cereus group</taxon>
    </lineage>
</organism>
<keyword evidence="1" id="KW-0812">Transmembrane</keyword>
<keyword evidence="1" id="KW-0472">Membrane</keyword>
<evidence type="ECO:0000256" key="1">
    <source>
        <dbReference type="SAM" id="Phobius"/>
    </source>
</evidence>
<sequence length="65" mass="7972">MIWLILFLPAVIIWFVVLFIHLKSGKSNHHYHEPLIFYSQRISPFPIENIQNDYKNELEKSYRKR</sequence>
<evidence type="ECO:0000313" key="3">
    <source>
        <dbReference type="Proteomes" id="UP000221020"/>
    </source>
</evidence>
<feature type="transmembrane region" description="Helical" evidence="1">
    <location>
        <begin position="6"/>
        <end position="22"/>
    </location>
</feature>
<dbReference type="RefSeq" id="WP_097896833.1">
    <property type="nucleotide sequence ID" value="NZ_NVOR01000012.1"/>
</dbReference>
<proteinExistence type="predicted"/>